<evidence type="ECO:0000313" key="2">
    <source>
        <dbReference type="EMBL" id="MEJ6400843.1"/>
    </source>
</evidence>
<feature type="transmembrane region" description="Helical" evidence="1">
    <location>
        <begin position="198"/>
        <end position="215"/>
    </location>
</feature>
<dbReference type="EMBL" id="JAWMWH010000003">
    <property type="protein sequence ID" value="MEJ6400843.1"/>
    <property type="molecule type" value="Genomic_DNA"/>
</dbReference>
<keyword evidence="1" id="KW-0472">Membrane</keyword>
<evidence type="ECO:0000256" key="1">
    <source>
        <dbReference type="SAM" id="Phobius"/>
    </source>
</evidence>
<sequence>MNYIKSNKIFETPLIASLLAMSSGSIDAYTFLEHGGVFAGMQTGNLILLGLNISQFNFMHALRLCFSIFLFIVGILIAKIIQRRNESPVNRKRIFIMYEVSILIVTGIVSQMLPDLLVIGLLAFAAAAQLQEFKLLRGKAFNSLMMTGNLSKAATSFYLMVLDHDRKARRVFFDTVIVVASFIVGSILTGFMGKLIDQHAIFITTLPLILILFLTRRHAENSDI</sequence>
<accession>A0ABU8SN24</accession>
<reference evidence="2 3" key="1">
    <citation type="submission" date="2023-10" db="EMBL/GenBank/DDBJ databases">
        <title>Nicoliella lavandulae sp. nov. isolated from Lavandula angustifolia flowers.</title>
        <authorList>
            <person name="Alcantara C."/>
            <person name="Zuniga M."/>
            <person name="Landete J.M."/>
            <person name="Monedero V."/>
        </authorList>
    </citation>
    <scope>NUCLEOTIDE SEQUENCE [LARGE SCALE GENOMIC DNA]</scope>
    <source>
        <strain evidence="2 3">Es01</strain>
    </source>
</reference>
<keyword evidence="1" id="KW-0812">Transmembrane</keyword>
<name>A0ABU8SN24_9LACO</name>
<comment type="caution">
    <text evidence="2">The sequence shown here is derived from an EMBL/GenBank/DDBJ whole genome shotgun (WGS) entry which is preliminary data.</text>
</comment>
<dbReference type="Proteomes" id="UP001370590">
    <property type="component" value="Unassembled WGS sequence"/>
</dbReference>
<feature type="transmembrane region" description="Helical" evidence="1">
    <location>
        <begin position="102"/>
        <end position="128"/>
    </location>
</feature>
<dbReference type="InterPro" id="IPR010699">
    <property type="entry name" value="DUF1275"/>
</dbReference>
<keyword evidence="3" id="KW-1185">Reference proteome</keyword>
<feature type="transmembrane region" description="Helical" evidence="1">
    <location>
        <begin position="171"/>
        <end position="192"/>
    </location>
</feature>
<dbReference type="PANTHER" id="PTHR37314:SF4">
    <property type="entry name" value="UPF0700 TRANSMEMBRANE PROTEIN YOAK"/>
    <property type="match status" value="1"/>
</dbReference>
<dbReference type="PANTHER" id="PTHR37314">
    <property type="entry name" value="SLR0142 PROTEIN"/>
    <property type="match status" value="1"/>
</dbReference>
<proteinExistence type="predicted"/>
<dbReference type="RefSeq" id="WP_339960699.1">
    <property type="nucleotide sequence ID" value="NZ_JAWMWH010000003.1"/>
</dbReference>
<keyword evidence="1" id="KW-1133">Transmembrane helix</keyword>
<feature type="transmembrane region" description="Helical" evidence="1">
    <location>
        <begin position="140"/>
        <end position="159"/>
    </location>
</feature>
<organism evidence="2 3">
    <name type="scientific">Nicoliella lavandulae</name>
    <dbReference type="NCBI Taxonomy" id="3082954"/>
    <lineage>
        <taxon>Bacteria</taxon>
        <taxon>Bacillati</taxon>
        <taxon>Bacillota</taxon>
        <taxon>Bacilli</taxon>
        <taxon>Lactobacillales</taxon>
        <taxon>Lactobacillaceae</taxon>
        <taxon>Nicoliella</taxon>
    </lineage>
</organism>
<protein>
    <submittedName>
        <fullName evidence="2">YoaK family protein</fullName>
    </submittedName>
</protein>
<feature type="transmembrane region" description="Helical" evidence="1">
    <location>
        <begin position="61"/>
        <end position="81"/>
    </location>
</feature>
<dbReference type="Pfam" id="PF06912">
    <property type="entry name" value="DUF1275"/>
    <property type="match status" value="1"/>
</dbReference>
<evidence type="ECO:0000313" key="3">
    <source>
        <dbReference type="Proteomes" id="UP001370590"/>
    </source>
</evidence>
<gene>
    <name evidence="2" type="ORF">R4146_06750</name>
</gene>